<dbReference type="PANTHER" id="PTHR34706:SF2">
    <property type="entry name" value="RFEF"/>
    <property type="match status" value="1"/>
</dbReference>
<evidence type="ECO:0000259" key="1">
    <source>
        <dbReference type="SMART" id="SM00327"/>
    </source>
</evidence>
<evidence type="ECO:0000313" key="2">
    <source>
        <dbReference type="EMBL" id="AXQ63373.1"/>
    </source>
</evidence>
<dbReference type="Pfam" id="PF10138">
    <property type="entry name" value="vWA-TerF-like"/>
    <property type="match status" value="1"/>
</dbReference>
<dbReference type="InterPro" id="IPR002035">
    <property type="entry name" value="VWF_A"/>
</dbReference>
<protein>
    <recommendedName>
        <fullName evidence="1">VWFA domain-containing protein</fullName>
    </recommendedName>
</protein>
<dbReference type="InterPro" id="IPR019303">
    <property type="entry name" value="vWA_TerF_C"/>
</dbReference>
<sequence length="268" mass="29316">MFGRRNKPAFVADNTKRVLKTVKVIKRDPSTAAAPVDMIKKVGVSFEKKVESAVNLNKNVSGPSRGVVWNVIGLLDESYSMDPFFYDGTVQEIVDRVLAWSASVDADGLVPFGGFANSHVWHGDVDLTNVNNVVATNGWSPWGGTNLADSLKAILDMVKDMGDAWQENPILLFIVTDGMPQNQALVKQYIQELSQYPVFIKILRVGNDPGAKAFVEDLDNMNTGRLVDNVEAPDDGLHKGMSDDKFNAAMIHDMDKYVNEATAAGLLS</sequence>
<dbReference type="Proteomes" id="UP000262230">
    <property type="component" value="Segment"/>
</dbReference>
<accession>A0A385DV59</accession>
<feature type="domain" description="VWFA" evidence="1">
    <location>
        <begin position="68"/>
        <end position="241"/>
    </location>
</feature>
<dbReference type="SUPFAM" id="SSF53300">
    <property type="entry name" value="vWA-like"/>
    <property type="match status" value="1"/>
</dbReference>
<proteinExistence type="predicted"/>
<dbReference type="SMART" id="SM00327">
    <property type="entry name" value="VWA"/>
    <property type="match status" value="1"/>
</dbReference>
<organism evidence="2 3">
    <name type="scientific">Streptomyces phage Comrade</name>
    <dbReference type="NCBI Taxonomy" id="2301714"/>
    <lineage>
        <taxon>Viruses</taxon>
        <taxon>Duplodnaviria</taxon>
        <taxon>Heunggongvirae</taxon>
        <taxon>Uroviricota</taxon>
        <taxon>Caudoviricetes</taxon>
        <taxon>Stanwilliamsviridae</taxon>
        <taxon>Loccivirinae</taxon>
        <taxon>Gilsonvirus</taxon>
        <taxon>Gilsonvirus comrade</taxon>
    </lineage>
</organism>
<name>A0A385DV59_9CAUD</name>
<dbReference type="KEGG" id="vg:55611092"/>
<dbReference type="RefSeq" id="YP_009840896.1">
    <property type="nucleotide sequence ID" value="NC_048728.1"/>
</dbReference>
<dbReference type="PANTHER" id="PTHR34706">
    <property type="entry name" value="SLR1338 PROTEIN"/>
    <property type="match status" value="1"/>
</dbReference>
<evidence type="ECO:0000313" key="3">
    <source>
        <dbReference type="Proteomes" id="UP000262230"/>
    </source>
</evidence>
<reference evidence="2 3" key="1">
    <citation type="submission" date="2018-07" db="EMBL/GenBank/DDBJ databases">
        <authorList>
            <person name="Khadka D."/>
            <person name="Jones J."/>
            <person name="Carrillo K."/>
            <person name="Beckwith M.D."/>
            <person name="Griffiths E.C."/>
            <person name="LeFan V.M."/>
            <person name="Nayek S."/>
            <person name="Layton S.R."/>
            <person name="Kim T."/>
            <person name="Hughes L."/>
            <person name="Garlena R.A."/>
            <person name="Russell D.A."/>
            <person name="Pope W.H."/>
            <person name="Jacobs-Sera D."/>
            <person name="Hatfull G.F."/>
        </authorList>
    </citation>
    <scope>NUCLEOTIDE SEQUENCE [LARGE SCALE GENOMIC DNA]</scope>
</reference>
<keyword evidence="3" id="KW-1185">Reference proteome</keyword>
<dbReference type="Gene3D" id="3.40.50.410">
    <property type="entry name" value="von Willebrand factor, type A domain"/>
    <property type="match status" value="1"/>
</dbReference>
<gene>
    <name evidence="2" type="primary">113</name>
    <name evidence="2" type="ORF">SEA_COMRADE_113</name>
</gene>
<dbReference type="GeneID" id="55611092"/>
<dbReference type="InterPro" id="IPR036465">
    <property type="entry name" value="vWFA_dom_sf"/>
</dbReference>
<dbReference type="EMBL" id="MH651172">
    <property type="protein sequence ID" value="AXQ63373.1"/>
    <property type="molecule type" value="Genomic_DNA"/>
</dbReference>